<dbReference type="InterPro" id="IPR031570">
    <property type="entry name" value="NBEA/BDCP_DUF4704"/>
</dbReference>
<evidence type="ECO:0000313" key="5">
    <source>
        <dbReference type="Proteomes" id="UP000663870"/>
    </source>
</evidence>
<reference evidence="2" key="1">
    <citation type="submission" date="2021-02" db="EMBL/GenBank/DDBJ databases">
        <authorList>
            <person name="Nowell W R."/>
        </authorList>
    </citation>
    <scope>NUCLEOTIDE SEQUENCE</scope>
</reference>
<organism evidence="2 4">
    <name type="scientific">Rotaria sordida</name>
    <dbReference type="NCBI Taxonomy" id="392033"/>
    <lineage>
        <taxon>Eukaryota</taxon>
        <taxon>Metazoa</taxon>
        <taxon>Spiralia</taxon>
        <taxon>Gnathifera</taxon>
        <taxon>Rotifera</taxon>
        <taxon>Eurotatoria</taxon>
        <taxon>Bdelloidea</taxon>
        <taxon>Philodinida</taxon>
        <taxon>Philodinidae</taxon>
        <taxon>Rotaria</taxon>
    </lineage>
</organism>
<protein>
    <recommendedName>
        <fullName evidence="1">DUF4704 domain-containing protein</fullName>
    </recommendedName>
</protein>
<sequence length="45" mass="5278">MDVLNSLISLITFFVKIESKNSPLLLKQLFVHIFFNPAIWFIVQL</sequence>
<dbReference type="EMBL" id="CAJNOH010015229">
    <property type="protein sequence ID" value="CAF1562013.1"/>
    <property type="molecule type" value="Genomic_DNA"/>
</dbReference>
<evidence type="ECO:0000259" key="1">
    <source>
        <dbReference type="Pfam" id="PF15787"/>
    </source>
</evidence>
<dbReference type="Pfam" id="PF15787">
    <property type="entry name" value="DUF4704"/>
    <property type="match status" value="1"/>
</dbReference>
<evidence type="ECO:0000313" key="3">
    <source>
        <dbReference type="EMBL" id="CAF1677468.1"/>
    </source>
</evidence>
<gene>
    <name evidence="3" type="ORF">JXQ802_LOCUS58606</name>
    <name evidence="2" type="ORF">PYM288_LOCUS41975</name>
</gene>
<dbReference type="Proteomes" id="UP000663870">
    <property type="component" value="Unassembled WGS sequence"/>
</dbReference>
<name>A0A815XSR9_9BILA</name>
<dbReference type="EMBL" id="CAJNOL010017140">
    <property type="protein sequence ID" value="CAF1677468.1"/>
    <property type="molecule type" value="Genomic_DNA"/>
</dbReference>
<feature type="non-terminal residue" evidence="2">
    <location>
        <position position="45"/>
    </location>
</feature>
<keyword evidence="5" id="KW-1185">Reference proteome</keyword>
<dbReference type="AlphaFoldDB" id="A0A815XSR9"/>
<proteinExistence type="predicted"/>
<dbReference type="Proteomes" id="UP000663854">
    <property type="component" value="Unassembled WGS sequence"/>
</dbReference>
<evidence type="ECO:0000313" key="2">
    <source>
        <dbReference type="EMBL" id="CAF1562013.1"/>
    </source>
</evidence>
<evidence type="ECO:0000313" key="4">
    <source>
        <dbReference type="Proteomes" id="UP000663854"/>
    </source>
</evidence>
<accession>A0A815XSR9</accession>
<comment type="caution">
    <text evidence="2">The sequence shown here is derived from an EMBL/GenBank/DDBJ whole genome shotgun (WGS) entry which is preliminary data.</text>
</comment>
<feature type="domain" description="DUF4704" evidence="1">
    <location>
        <begin position="1"/>
        <end position="41"/>
    </location>
</feature>